<accession>A0A919IAF4</accession>
<protein>
    <recommendedName>
        <fullName evidence="3">DUF1963 domain-containing protein</fullName>
    </recommendedName>
</protein>
<proteinExistence type="predicted"/>
<evidence type="ECO:0000313" key="1">
    <source>
        <dbReference type="EMBL" id="GID62139.1"/>
    </source>
</evidence>
<dbReference type="AlphaFoldDB" id="A0A919IAF4"/>
<keyword evidence="2" id="KW-1185">Reference proteome</keyword>
<name>A0A919IAF4_9ACTN</name>
<evidence type="ECO:0000313" key="2">
    <source>
        <dbReference type="Proteomes" id="UP000619479"/>
    </source>
</evidence>
<dbReference type="EMBL" id="BOMH01000001">
    <property type="protein sequence ID" value="GID62139.1"/>
    <property type="molecule type" value="Genomic_DNA"/>
</dbReference>
<dbReference type="Proteomes" id="UP000619479">
    <property type="component" value="Unassembled WGS sequence"/>
</dbReference>
<sequence length="319" mass="34718">MLDNAGVIDELIGRAAADDDDAIEELTEIADAEPERLRPYLGRMLDAGVLWPGTMYRAAGADVVARVVALVDAGEEPELIGRCLFVLAHSRHQLAYEAMRRWMDRPPPGADLLHVGMPEYAQEGGWTIDPDGSRRELCGDVAHEWQPREAPAPQFNPECPWCSSPLWTAADLDGSEPALAHTGWAGRLRFRTCFYCSCYTTLFSEVTPDGGSTWWAGNTRPSFLQVNSRPEEPPSLLPVVGRARSNPFRAGAWSAGGSTLGGHPQWIQDAEHPACPGCGLVMNYVGLIGGADLYEFGEGAYYLHVHASCGFAAVTYQQS</sequence>
<reference evidence="1" key="1">
    <citation type="submission" date="2021-01" db="EMBL/GenBank/DDBJ databases">
        <title>Whole genome shotgun sequence of Actinoplanes cyaneus NBRC 14990.</title>
        <authorList>
            <person name="Komaki H."/>
            <person name="Tamura T."/>
        </authorList>
    </citation>
    <scope>NUCLEOTIDE SEQUENCE</scope>
    <source>
        <strain evidence="1">NBRC 14990</strain>
    </source>
</reference>
<gene>
    <name evidence="1" type="ORF">Acy02nite_00200</name>
</gene>
<evidence type="ECO:0008006" key="3">
    <source>
        <dbReference type="Google" id="ProtNLM"/>
    </source>
</evidence>
<organism evidence="1 2">
    <name type="scientific">Actinoplanes cyaneus</name>
    <dbReference type="NCBI Taxonomy" id="52696"/>
    <lineage>
        <taxon>Bacteria</taxon>
        <taxon>Bacillati</taxon>
        <taxon>Actinomycetota</taxon>
        <taxon>Actinomycetes</taxon>
        <taxon>Micromonosporales</taxon>
        <taxon>Micromonosporaceae</taxon>
        <taxon>Actinoplanes</taxon>
    </lineage>
</organism>
<comment type="caution">
    <text evidence="1">The sequence shown here is derived from an EMBL/GenBank/DDBJ whole genome shotgun (WGS) entry which is preliminary data.</text>
</comment>